<protein>
    <submittedName>
        <fullName evidence="1">Uncharacterized protein</fullName>
    </submittedName>
</protein>
<sequence>MQNPQGSYANSGLQVAKTMSYILGSKQDELNTNSSTMKE</sequence>
<name>A0A256FHN1_9HYPH</name>
<organism evidence="1 2">
    <name type="scientific">Brucella rhizosphaerae</name>
    <dbReference type="NCBI Taxonomy" id="571254"/>
    <lineage>
        <taxon>Bacteria</taxon>
        <taxon>Pseudomonadati</taxon>
        <taxon>Pseudomonadota</taxon>
        <taxon>Alphaproteobacteria</taxon>
        <taxon>Hyphomicrobiales</taxon>
        <taxon>Brucellaceae</taxon>
        <taxon>Brucella/Ochrobactrum group</taxon>
        <taxon>Brucella</taxon>
    </lineage>
</organism>
<accession>A0A256FHN1</accession>
<keyword evidence="2" id="KW-1185">Reference proteome</keyword>
<gene>
    <name evidence="1" type="ORF">CEV32_0337</name>
</gene>
<evidence type="ECO:0000313" key="1">
    <source>
        <dbReference type="EMBL" id="OYR14339.1"/>
    </source>
</evidence>
<comment type="caution">
    <text evidence="1">The sequence shown here is derived from an EMBL/GenBank/DDBJ whole genome shotgun (WGS) entry which is preliminary data.</text>
</comment>
<reference evidence="1 2" key="1">
    <citation type="submission" date="2017-07" db="EMBL/GenBank/DDBJ databases">
        <title>Phylogenetic study on the rhizospheric bacterium Ochrobactrum sp. A44.</title>
        <authorList>
            <person name="Krzyzanowska D.M."/>
            <person name="Ossowicki A."/>
            <person name="Rajewska M."/>
            <person name="Maciag T."/>
            <person name="Kaczynski Z."/>
            <person name="Czerwicka M."/>
            <person name="Jafra S."/>
        </authorList>
    </citation>
    <scope>NUCLEOTIDE SEQUENCE [LARGE SCALE GENOMIC DNA]</scope>
    <source>
        <strain evidence="1 2">PR17</strain>
    </source>
</reference>
<dbReference type="Proteomes" id="UP000216345">
    <property type="component" value="Unassembled WGS sequence"/>
</dbReference>
<evidence type="ECO:0000313" key="2">
    <source>
        <dbReference type="Proteomes" id="UP000216345"/>
    </source>
</evidence>
<dbReference type="AlphaFoldDB" id="A0A256FHN1"/>
<dbReference type="EMBL" id="NNRK01000026">
    <property type="protein sequence ID" value="OYR14339.1"/>
    <property type="molecule type" value="Genomic_DNA"/>
</dbReference>
<proteinExistence type="predicted"/>